<organism evidence="1">
    <name type="scientific">freshwater metagenome</name>
    <dbReference type="NCBI Taxonomy" id="449393"/>
    <lineage>
        <taxon>unclassified sequences</taxon>
        <taxon>metagenomes</taxon>
        <taxon>ecological metagenomes</taxon>
    </lineage>
</organism>
<name>A0A6J6KUV5_9ZZZZ</name>
<proteinExistence type="predicted"/>
<sequence>MSSTWAAGIPVASISAGTRVTIASTFAAKPQLGHFTYVSSPLSQVAKNSSLLDPPIAPDIAETIS</sequence>
<evidence type="ECO:0000313" key="1">
    <source>
        <dbReference type="EMBL" id="CAB4653607.1"/>
    </source>
</evidence>
<dbReference type="EMBL" id="CAEZWD010000104">
    <property type="protein sequence ID" value="CAB4653607.1"/>
    <property type="molecule type" value="Genomic_DNA"/>
</dbReference>
<dbReference type="AlphaFoldDB" id="A0A6J6KUV5"/>
<reference evidence="1" key="1">
    <citation type="submission" date="2020-05" db="EMBL/GenBank/DDBJ databases">
        <authorList>
            <person name="Chiriac C."/>
            <person name="Salcher M."/>
            <person name="Ghai R."/>
            <person name="Kavagutti S V."/>
        </authorList>
    </citation>
    <scope>NUCLEOTIDE SEQUENCE</scope>
</reference>
<accession>A0A6J6KUV5</accession>
<gene>
    <name evidence="1" type="ORF">UFOPK2171_00780</name>
</gene>
<protein>
    <submittedName>
        <fullName evidence="1">Unannotated protein</fullName>
    </submittedName>
</protein>